<keyword evidence="3" id="KW-0378">Hydrolase</keyword>
<evidence type="ECO:0000313" key="4">
    <source>
        <dbReference type="Proteomes" id="UP000199183"/>
    </source>
</evidence>
<accession>A0A1H4TNI6</accession>
<sequence length="121" mass="13612">MQASTSTREFGARGEQLAADYLTGSGYEIVERNWRCPHGEIDIIARRGDTVVFVEVKTRSGIGFGHPFEAVTRDKVRRLRRLVGAWCAQTAPRPRRMRIDVIGILWPPDGEPALEHLKQVG</sequence>
<gene>
    <name evidence="3" type="ORF">SAMN04489806_3267</name>
</gene>
<dbReference type="RefSeq" id="WP_091187870.1">
    <property type="nucleotide sequence ID" value="NZ_FNRY01000002.1"/>
</dbReference>
<name>A0A1H4TNI6_9MICO</name>
<dbReference type="InterPro" id="IPR011856">
    <property type="entry name" value="tRNA_endonuc-like_dom_sf"/>
</dbReference>
<evidence type="ECO:0000256" key="1">
    <source>
        <dbReference type="ARBA" id="ARBA00006738"/>
    </source>
</evidence>
<dbReference type="HAMAP" id="MF_00048">
    <property type="entry name" value="UPF0102"/>
    <property type="match status" value="1"/>
</dbReference>
<dbReference type="CDD" id="cd20736">
    <property type="entry name" value="PoNe_Nuclease"/>
    <property type="match status" value="1"/>
</dbReference>
<keyword evidence="3" id="KW-0540">Nuclease</keyword>
<dbReference type="GO" id="GO:0004519">
    <property type="term" value="F:endonuclease activity"/>
    <property type="evidence" value="ECO:0007669"/>
    <property type="project" value="UniProtKB-KW"/>
</dbReference>
<evidence type="ECO:0000313" key="3">
    <source>
        <dbReference type="EMBL" id="SEC58005.1"/>
    </source>
</evidence>
<comment type="similarity">
    <text evidence="1 2">Belongs to the UPF0102 family.</text>
</comment>
<evidence type="ECO:0000256" key="2">
    <source>
        <dbReference type="HAMAP-Rule" id="MF_00048"/>
    </source>
</evidence>
<dbReference type="EMBL" id="FNRY01000002">
    <property type="protein sequence ID" value="SEC58005.1"/>
    <property type="molecule type" value="Genomic_DNA"/>
</dbReference>
<proteinExistence type="inferred from homology"/>
<dbReference type="InterPro" id="IPR011335">
    <property type="entry name" value="Restrct_endonuc-II-like"/>
</dbReference>
<dbReference type="GO" id="GO:0003676">
    <property type="term" value="F:nucleic acid binding"/>
    <property type="evidence" value="ECO:0007669"/>
    <property type="project" value="InterPro"/>
</dbReference>
<dbReference type="Pfam" id="PF02021">
    <property type="entry name" value="UPF0102"/>
    <property type="match status" value="1"/>
</dbReference>
<dbReference type="PANTHER" id="PTHR34039">
    <property type="entry name" value="UPF0102 PROTEIN YRAN"/>
    <property type="match status" value="1"/>
</dbReference>
<dbReference type="OrthoDB" id="9794876at2"/>
<dbReference type="NCBIfam" id="NF009154">
    <property type="entry name" value="PRK12497.3-3"/>
    <property type="match status" value="1"/>
</dbReference>
<dbReference type="Proteomes" id="UP000199183">
    <property type="component" value="Unassembled WGS sequence"/>
</dbReference>
<reference evidence="3 4" key="1">
    <citation type="submission" date="2016-10" db="EMBL/GenBank/DDBJ databases">
        <authorList>
            <person name="de Groot N.N."/>
        </authorList>
    </citation>
    <scope>NUCLEOTIDE SEQUENCE [LARGE SCALE GENOMIC DNA]</scope>
    <source>
        <strain evidence="3 4">DSM 21799</strain>
    </source>
</reference>
<dbReference type="NCBIfam" id="NF009150">
    <property type="entry name" value="PRK12497.1-3"/>
    <property type="match status" value="1"/>
</dbReference>
<organism evidence="3 4">
    <name type="scientific">Paramicrobacterium humi</name>
    <dbReference type="NCBI Taxonomy" id="640635"/>
    <lineage>
        <taxon>Bacteria</taxon>
        <taxon>Bacillati</taxon>
        <taxon>Actinomycetota</taxon>
        <taxon>Actinomycetes</taxon>
        <taxon>Micrococcales</taxon>
        <taxon>Microbacteriaceae</taxon>
        <taxon>Paramicrobacterium</taxon>
    </lineage>
</organism>
<dbReference type="InterPro" id="IPR003509">
    <property type="entry name" value="UPF0102_YraN-like"/>
</dbReference>
<keyword evidence="4" id="KW-1185">Reference proteome</keyword>
<keyword evidence="3" id="KW-0255">Endonuclease</keyword>
<dbReference type="STRING" id="640635.SAMN04489806_3267"/>
<dbReference type="AlphaFoldDB" id="A0A1H4TNI6"/>
<protein>
    <recommendedName>
        <fullName evidence="2">UPF0102 protein SAMN04489806_3267</fullName>
    </recommendedName>
</protein>
<dbReference type="PANTHER" id="PTHR34039:SF1">
    <property type="entry name" value="UPF0102 PROTEIN YRAN"/>
    <property type="match status" value="1"/>
</dbReference>
<dbReference type="SUPFAM" id="SSF52980">
    <property type="entry name" value="Restriction endonuclease-like"/>
    <property type="match status" value="1"/>
</dbReference>
<dbReference type="Gene3D" id="3.40.1350.10">
    <property type="match status" value="1"/>
</dbReference>